<dbReference type="Pfam" id="PF01070">
    <property type="entry name" value="FMN_dh"/>
    <property type="match status" value="1"/>
</dbReference>
<feature type="domain" description="FMN hydroxy acid dehydrogenase" evidence="9">
    <location>
        <begin position="35"/>
        <end position="418"/>
    </location>
</feature>
<dbReference type="GO" id="GO:0016491">
    <property type="term" value="F:oxidoreductase activity"/>
    <property type="evidence" value="ECO:0007669"/>
    <property type="project" value="UniProtKB-KW"/>
</dbReference>
<evidence type="ECO:0000259" key="9">
    <source>
        <dbReference type="PROSITE" id="PS51349"/>
    </source>
</evidence>
<keyword evidence="11" id="KW-1185">Reference proteome</keyword>
<evidence type="ECO:0000256" key="3">
    <source>
        <dbReference type="ARBA" id="ARBA00022643"/>
    </source>
</evidence>
<dbReference type="PROSITE" id="PS51349">
    <property type="entry name" value="FMN_HYDROXY_ACID_DH_2"/>
    <property type="match status" value="1"/>
</dbReference>
<evidence type="ECO:0000256" key="1">
    <source>
        <dbReference type="ARBA" id="ARBA00001917"/>
    </source>
</evidence>
<feature type="binding site" evidence="7">
    <location>
        <begin position="367"/>
        <end position="368"/>
    </location>
    <ligand>
        <name>FMN</name>
        <dbReference type="ChEBI" id="CHEBI:58210"/>
    </ligand>
</feature>
<dbReference type="Gene3D" id="3.20.20.70">
    <property type="entry name" value="Aldolase class I"/>
    <property type="match status" value="1"/>
</dbReference>
<feature type="binding site" evidence="7">
    <location>
        <position position="163"/>
    </location>
    <ligand>
        <name>FMN</name>
        <dbReference type="ChEBI" id="CHEBI:58210"/>
    </ligand>
</feature>
<organism evidence="10 11">
    <name type="scientific">Bordetella genomosp. 9</name>
    <dbReference type="NCBI Taxonomy" id="1416803"/>
    <lineage>
        <taxon>Bacteria</taxon>
        <taxon>Pseudomonadati</taxon>
        <taxon>Pseudomonadota</taxon>
        <taxon>Betaproteobacteria</taxon>
        <taxon>Burkholderiales</taxon>
        <taxon>Alcaligenaceae</taxon>
        <taxon>Bordetella</taxon>
    </lineage>
</organism>
<dbReference type="InterPro" id="IPR037396">
    <property type="entry name" value="FMN_HAD"/>
</dbReference>
<proteinExistence type="inferred from homology"/>
<keyword evidence="2 7" id="KW-0285">Flavoprotein</keyword>
<feature type="binding site" evidence="7">
    <location>
        <begin position="114"/>
        <end position="116"/>
    </location>
    <ligand>
        <name>FMN</name>
        <dbReference type="ChEBI" id="CHEBI:58210"/>
    </ligand>
</feature>
<feature type="active site" description="Proton acceptor" evidence="6">
    <location>
        <position position="314"/>
    </location>
</feature>
<reference evidence="10 11" key="1">
    <citation type="submission" date="2017-05" db="EMBL/GenBank/DDBJ databases">
        <title>Complete and WGS of Bordetella genogroups.</title>
        <authorList>
            <person name="Spilker T."/>
            <person name="LiPuma J."/>
        </authorList>
    </citation>
    <scope>NUCLEOTIDE SEQUENCE [LARGE SCALE GENOMIC DNA]</scope>
    <source>
        <strain evidence="10 11">AU17164</strain>
    </source>
</reference>
<keyword evidence="4" id="KW-0560">Oxidoreductase</keyword>
<feature type="binding site" evidence="7">
    <location>
        <position position="290"/>
    </location>
    <ligand>
        <name>FMN</name>
        <dbReference type="ChEBI" id="CHEBI:58210"/>
    </ligand>
</feature>
<dbReference type="PANTHER" id="PTHR10578">
    <property type="entry name" value="S -2-HYDROXY-ACID OXIDASE-RELATED"/>
    <property type="match status" value="1"/>
</dbReference>
<evidence type="ECO:0000256" key="7">
    <source>
        <dbReference type="PIRSR" id="PIRSR000138-2"/>
    </source>
</evidence>
<name>A0A1W6YV11_9BORD</name>
<evidence type="ECO:0000256" key="6">
    <source>
        <dbReference type="PIRSR" id="PIRSR000138-1"/>
    </source>
</evidence>
<feature type="binding site" evidence="7">
    <location>
        <position position="61"/>
    </location>
    <ligand>
        <name>glyoxylate</name>
        <dbReference type="ChEBI" id="CHEBI:36655"/>
    </ligand>
</feature>
<dbReference type="PIRSF" id="PIRSF000138">
    <property type="entry name" value="Al-hdrx_acd_dh"/>
    <property type="match status" value="1"/>
</dbReference>
<feature type="binding site" evidence="7">
    <location>
        <position position="165"/>
    </location>
    <ligand>
        <name>glyoxylate</name>
        <dbReference type="ChEBI" id="CHEBI:36655"/>
    </ligand>
</feature>
<evidence type="ECO:0000256" key="5">
    <source>
        <dbReference type="ARBA" id="ARBA00024042"/>
    </source>
</evidence>
<dbReference type="InterPro" id="IPR008259">
    <property type="entry name" value="FMN_hydac_DH_AS"/>
</dbReference>
<evidence type="ECO:0000256" key="4">
    <source>
        <dbReference type="ARBA" id="ARBA00023002"/>
    </source>
</evidence>
<feature type="region of interest" description="Disordered" evidence="8">
    <location>
        <begin position="1"/>
        <end position="30"/>
    </location>
</feature>
<dbReference type="InterPro" id="IPR013785">
    <property type="entry name" value="Aldolase_TIM"/>
</dbReference>
<dbReference type="InterPro" id="IPR012133">
    <property type="entry name" value="Alpha-hydoxy_acid_DH_FMN"/>
</dbReference>
<feature type="binding site" evidence="7">
    <location>
        <position position="314"/>
    </location>
    <ligand>
        <name>glyoxylate</name>
        <dbReference type="ChEBI" id="CHEBI:36655"/>
    </ligand>
</feature>
<accession>A0A1W6YV11</accession>
<dbReference type="OrthoDB" id="8717062at2"/>
<dbReference type="PROSITE" id="PS00557">
    <property type="entry name" value="FMN_HYDROXY_ACID_DH_1"/>
    <property type="match status" value="1"/>
</dbReference>
<feature type="binding site" evidence="7">
    <location>
        <position position="191"/>
    </location>
    <ligand>
        <name>FMN</name>
        <dbReference type="ChEBI" id="CHEBI:58210"/>
    </ligand>
</feature>
<dbReference type="GO" id="GO:0010181">
    <property type="term" value="F:FMN binding"/>
    <property type="evidence" value="ECO:0007669"/>
    <property type="project" value="InterPro"/>
</dbReference>
<sequence length="437" mass="47247">MQHEAPPTMNAPDPQARLAPPVIPQTPTARPAVPRRLRRVLCLDDFEALARRRLPRPVYGYMAGYAESGAAFDDNRAAFGDYAFLPQVMVDVSRRSTAVRLFGQDYAAPFGFAPLGLTALSTYRGDLVMARAAAQARLPMIMSGSSLIRLEEVAEAHPGAWFQAYLPGDRAAIVKLIDRVARTNFETMVVTVDTPVPPNTENTARSGFSAPLRPSLGLLWQGLTHPRWTFGAFLRTMAQHGMPHFENNYATRGAPILSPSVLRDFSERGHLNWDDLRAIRRQWRGRLIVKGILRADDARTARDAGADGIIVSNHGGRQLDGAIAPLRALPAIVQACPDIPVMLDGGVRRGTDILKAMALGAKMVFVGRPFGYAAAAAGPEGLRHAIGLLTREVSRDMAMLGITDLTQLDARRHLVARTAPAPYPSSATASSPAGTAA</sequence>
<dbReference type="PANTHER" id="PTHR10578:SF107">
    <property type="entry name" value="2-HYDROXYACID OXIDASE 1"/>
    <property type="match status" value="1"/>
</dbReference>
<gene>
    <name evidence="10" type="ORF">CAL13_00825</name>
</gene>
<dbReference type="EMBL" id="CP021109">
    <property type="protein sequence ID" value="ARP84927.1"/>
    <property type="molecule type" value="Genomic_DNA"/>
</dbReference>
<evidence type="ECO:0000313" key="10">
    <source>
        <dbReference type="EMBL" id="ARP84927.1"/>
    </source>
</evidence>
<dbReference type="SUPFAM" id="SSF51395">
    <property type="entry name" value="FMN-linked oxidoreductases"/>
    <property type="match status" value="1"/>
</dbReference>
<evidence type="ECO:0000256" key="8">
    <source>
        <dbReference type="SAM" id="MobiDB-lite"/>
    </source>
</evidence>
<evidence type="ECO:0000256" key="2">
    <source>
        <dbReference type="ARBA" id="ARBA00022630"/>
    </source>
</evidence>
<evidence type="ECO:0000313" key="11">
    <source>
        <dbReference type="Proteomes" id="UP000194139"/>
    </source>
</evidence>
<feature type="binding site" evidence="7">
    <location>
        <position position="317"/>
    </location>
    <ligand>
        <name>glyoxylate</name>
        <dbReference type="ChEBI" id="CHEBI:36655"/>
    </ligand>
</feature>
<feature type="binding site" evidence="7">
    <location>
        <position position="143"/>
    </location>
    <ligand>
        <name>FMN</name>
        <dbReference type="ChEBI" id="CHEBI:58210"/>
    </ligand>
</feature>
<dbReference type="AlphaFoldDB" id="A0A1W6YV11"/>
<feature type="binding site" evidence="7">
    <location>
        <position position="312"/>
    </location>
    <ligand>
        <name>FMN</name>
        <dbReference type="ChEBI" id="CHEBI:58210"/>
    </ligand>
</feature>
<comment type="similarity">
    <text evidence="5">Belongs to the FMN-dependent alpha-hydroxy acid dehydrogenase family.</text>
</comment>
<dbReference type="CDD" id="cd02809">
    <property type="entry name" value="alpha_hydroxyacid_oxid_FMN"/>
    <property type="match status" value="1"/>
</dbReference>
<dbReference type="InterPro" id="IPR000262">
    <property type="entry name" value="FMN-dep_DH"/>
</dbReference>
<keyword evidence="3 7" id="KW-0288">FMN</keyword>
<protein>
    <submittedName>
        <fullName evidence="10">Alpha-hydroxy-acid oxidizing enzyme</fullName>
    </submittedName>
</protein>
<comment type="cofactor">
    <cofactor evidence="1">
        <name>FMN</name>
        <dbReference type="ChEBI" id="CHEBI:58210"/>
    </cofactor>
</comment>
<dbReference type="Proteomes" id="UP000194139">
    <property type="component" value="Chromosome"/>
</dbReference>
<feature type="binding site" evidence="7">
    <location>
        <begin position="344"/>
        <end position="348"/>
    </location>
    <ligand>
        <name>FMN</name>
        <dbReference type="ChEBI" id="CHEBI:58210"/>
    </ligand>
</feature>